<dbReference type="Gene3D" id="2.30.130.10">
    <property type="entry name" value="PUA domain"/>
    <property type="match status" value="1"/>
</dbReference>
<evidence type="ECO:0000256" key="7">
    <source>
        <dbReference type="ARBA" id="ARBA00022840"/>
    </source>
</evidence>
<dbReference type="PANTHER" id="PTHR43654">
    <property type="entry name" value="GLUTAMATE 5-KINASE"/>
    <property type="match status" value="1"/>
</dbReference>
<dbReference type="NCBIfam" id="TIGR01027">
    <property type="entry name" value="proB"/>
    <property type="match status" value="1"/>
</dbReference>
<dbReference type="PROSITE" id="PS50890">
    <property type="entry name" value="PUA"/>
    <property type="match status" value="1"/>
</dbReference>
<dbReference type="InterPro" id="IPR001057">
    <property type="entry name" value="Glu/AcGlu_kinase"/>
</dbReference>
<sequence length="392" mass="41659">MRRRAIKDAKRVVVKVGSSVLVDGAGVRAAPSCDCGAPGLCAEVFTRLATEVCDARSNGFEIVLVSSGSIAMGLKKLGLERRPVTIPERQAIAAVGQVDLMTEYDRGFHGCGAEVAQVLLTHADLSDRRRFLNARNTISELLRRGIVPIINENDTVAVDEIKFGDNDNLSALVANLASADLLIMLSDIDGIFDKDPKLDKDARRISIVEDIDGLNIPAHGSSGGFSGASMSFYGTGGITTKVESARKAAHFGCATVIANGKLAGVLERVLACEDIGTLILPQSDKLTSKKHWIAYSTRPSGKVFVDAGARSALVDKGRSLLPSGITAVTGSFEAGEAVLCVDEKGTEFARGVVNYGSVEIEKLKGKKSGQIEEALGYKVYDEVIHRDNLVVL</sequence>
<dbReference type="SUPFAM" id="SSF53633">
    <property type="entry name" value="Carbamate kinase-like"/>
    <property type="match status" value="1"/>
</dbReference>
<dbReference type="SUPFAM" id="SSF88697">
    <property type="entry name" value="PUA domain-like"/>
    <property type="match status" value="1"/>
</dbReference>
<dbReference type="CDD" id="cd21157">
    <property type="entry name" value="PUA_G5K"/>
    <property type="match status" value="1"/>
</dbReference>
<dbReference type="EC" id="2.7.2.11" evidence="9"/>
<evidence type="ECO:0000313" key="9">
    <source>
        <dbReference type="EMBL" id="VAW35034.1"/>
    </source>
</evidence>
<keyword evidence="6 9" id="KW-0418">Kinase</keyword>
<dbReference type="GO" id="GO:0005524">
    <property type="term" value="F:ATP binding"/>
    <property type="evidence" value="ECO:0007669"/>
    <property type="project" value="UniProtKB-KW"/>
</dbReference>
<dbReference type="HAMAP" id="MF_00456">
    <property type="entry name" value="ProB"/>
    <property type="match status" value="1"/>
</dbReference>
<dbReference type="FunFam" id="3.40.1160.10:FF:000018">
    <property type="entry name" value="Glutamate 5-kinase"/>
    <property type="match status" value="1"/>
</dbReference>
<dbReference type="GO" id="GO:0004349">
    <property type="term" value="F:glutamate 5-kinase activity"/>
    <property type="evidence" value="ECO:0007669"/>
    <property type="project" value="UniProtKB-EC"/>
</dbReference>
<dbReference type="SMART" id="SM00359">
    <property type="entry name" value="PUA"/>
    <property type="match status" value="1"/>
</dbReference>
<keyword evidence="1" id="KW-0963">Cytoplasm</keyword>
<evidence type="ECO:0000256" key="5">
    <source>
        <dbReference type="ARBA" id="ARBA00022741"/>
    </source>
</evidence>
<dbReference type="InterPro" id="IPR002478">
    <property type="entry name" value="PUA"/>
</dbReference>
<protein>
    <submittedName>
        <fullName evidence="9">Glutamate 5-kinase / RNA-binding C-terminal domain PUA</fullName>
        <ecNumber evidence="9">2.7.2.11</ecNumber>
    </submittedName>
</protein>
<dbReference type="PIRSF" id="PIRSF000729">
    <property type="entry name" value="GK"/>
    <property type="match status" value="1"/>
</dbReference>
<evidence type="ECO:0000256" key="2">
    <source>
        <dbReference type="ARBA" id="ARBA00022605"/>
    </source>
</evidence>
<proteinExistence type="inferred from homology"/>
<dbReference type="CDD" id="cd04242">
    <property type="entry name" value="AAK_G5K_ProB"/>
    <property type="match status" value="1"/>
</dbReference>
<keyword evidence="3" id="KW-0641">Proline biosynthesis</keyword>
<dbReference type="Pfam" id="PF01472">
    <property type="entry name" value="PUA"/>
    <property type="match status" value="1"/>
</dbReference>
<reference evidence="9" key="1">
    <citation type="submission" date="2018-06" db="EMBL/GenBank/DDBJ databases">
        <authorList>
            <person name="Zhirakovskaya E."/>
        </authorList>
    </citation>
    <scope>NUCLEOTIDE SEQUENCE</scope>
</reference>
<dbReference type="GO" id="GO:0005829">
    <property type="term" value="C:cytosol"/>
    <property type="evidence" value="ECO:0007669"/>
    <property type="project" value="TreeGrafter"/>
</dbReference>
<evidence type="ECO:0000256" key="3">
    <source>
        <dbReference type="ARBA" id="ARBA00022650"/>
    </source>
</evidence>
<evidence type="ECO:0000256" key="1">
    <source>
        <dbReference type="ARBA" id="ARBA00022490"/>
    </source>
</evidence>
<dbReference type="PROSITE" id="PS00902">
    <property type="entry name" value="GLUTAMATE_5_KINASE"/>
    <property type="match status" value="1"/>
</dbReference>
<evidence type="ECO:0000256" key="6">
    <source>
        <dbReference type="ARBA" id="ARBA00022777"/>
    </source>
</evidence>
<dbReference type="InterPro" id="IPR001048">
    <property type="entry name" value="Asp/Glu/Uridylate_kinase"/>
</dbReference>
<dbReference type="InterPro" id="IPR005715">
    <property type="entry name" value="Glu_5kinase/COase_Synthase"/>
</dbReference>
<keyword evidence="4 9" id="KW-0808">Transferase</keyword>
<dbReference type="Gene3D" id="3.40.1160.10">
    <property type="entry name" value="Acetylglutamate kinase-like"/>
    <property type="match status" value="2"/>
</dbReference>
<dbReference type="InterPro" id="IPR041739">
    <property type="entry name" value="G5K_ProB"/>
</dbReference>
<feature type="domain" description="PUA" evidence="8">
    <location>
        <begin position="301"/>
        <end position="384"/>
    </location>
</feature>
<dbReference type="Pfam" id="PF00696">
    <property type="entry name" value="AA_kinase"/>
    <property type="match status" value="1"/>
</dbReference>
<keyword evidence="7" id="KW-0067">ATP-binding</keyword>
<accession>A0A3B0VUF3</accession>
<dbReference type="FunFam" id="2.30.130.10:FF:000007">
    <property type="entry name" value="Glutamate 5-kinase"/>
    <property type="match status" value="1"/>
</dbReference>
<dbReference type="GO" id="GO:0003723">
    <property type="term" value="F:RNA binding"/>
    <property type="evidence" value="ECO:0007669"/>
    <property type="project" value="InterPro"/>
</dbReference>
<dbReference type="GO" id="GO:0008652">
    <property type="term" value="P:amino acid biosynthetic process"/>
    <property type="evidence" value="ECO:0007669"/>
    <property type="project" value="UniProtKB-KW"/>
</dbReference>
<gene>
    <name evidence="9" type="ORF">MNBD_DELTA02-1006</name>
</gene>
<dbReference type="InterPro" id="IPR011529">
    <property type="entry name" value="Glu_5kinase"/>
</dbReference>
<evidence type="ECO:0000259" key="8">
    <source>
        <dbReference type="SMART" id="SM00359"/>
    </source>
</evidence>
<dbReference type="InterPro" id="IPR015947">
    <property type="entry name" value="PUA-like_sf"/>
</dbReference>
<dbReference type="InterPro" id="IPR036974">
    <property type="entry name" value="PUA_sf"/>
</dbReference>
<dbReference type="PRINTS" id="PR00474">
    <property type="entry name" value="GLU5KINASE"/>
</dbReference>
<dbReference type="InterPro" id="IPR019797">
    <property type="entry name" value="Glutamate_5-kinase_CS"/>
</dbReference>
<keyword evidence="5" id="KW-0547">Nucleotide-binding</keyword>
<dbReference type="InterPro" id="IPR036393">
    <property type="entry name" value="AceGlu_kinase-like_sf"/>
</dbReference>
<dbReference type="PANTHER" id="PTHR43654:SF1">
    <property type="entry name" value="ISOPENTENYL PHOSPHATE KINASE"/>
    <property type="match status" value="1"/>
</dbReference>
<dbReference type="EMBL" id="UOEZ01000018">
    <property type="protein sequence ID" value="VAW35034.1"/>
    <property type="molecule type" value="Genomic_DNA"/>
</dbReference>
<name>A0A3B0VUF3_9ZZZZ</name>
<dbReference type="AlphaFoldDB" id="A0A3B0VUF3"/>
<evidence type="ECO:0000256" key="4">
    <source>
        <dbReference type="ARBA" id="ARBA00022679"/>
    </source>
</evidence>
<keyword evidence="2" id="KW-0028">Amino-acid biosynthesis</keyword>
<organism evidence="9">
    <name type="scientific">hydrothermal vent metagenome</name>
    <dbReference type="NCBI Taxonomy" id="652676"/>
    <lineage>
        <taxon>unclassified sequences</taxon>
        <taxon>metagenomes</taxon>
        <taxon>ecological metagenomes</taxon>
    </lineage>
</organism>